<proteinExistence type="predicted"/>
<evidence type="ECO:0000313" key="1">
    <source>
        <dbReference type="EMBL" id="GAA3140783.1"/>
    </source>
</evidence>
<dbReference type="EMBL" id="BAAAVM010000036">
    <property type="protein sequence ID" value="GAA3140783.1"/>
    <property type="molecule type" value="Genomic_DNA"/>
</dbReference>
<keyword evidence="2" id="KW-1185">Reference proteome</keyword>
<gene>
    <name evidence="1" type="ORF">GCM10010521_29030</name>
</gene>
<organism evidence="1 2">
    <name type="scientific">Streptomyces rameus</name>
    <dbReference type="NCBI Taxonomy" id="68261"/>
    <lineage>
        <taxon>Bacteria</taxon>
        <taxon>Bacillati</taxon>
        <taxon>Actinomycetota</taxon>
        <taxon>Actinomycetes</taxon>
        <taxon>Kitasatosporales</taxon>
        <taxon>Streptomycetaceae</taxon>
        <taxon>Streptomyces</taxon>
    </lineage>
</organism>
<comment type="caution">
    <text evidence="1">The sequence shown here is derived from an EMBL/GenBank/DDBJ whole genome shotgun (WGS) entry which is preliminary data.</text>
</comment>
<accession>A0ABP6NBB7</accession>
<evidence type="ECO:0000313" key="2">
    <source>
        <dbReference type="Proteomes" id="UP001500893"/>
    </source>
</evidence>
<reference evidence="2" key="1">
    <citation type="journal article" date="2019" name="Int. J. Syst. Evol. Microbiol.">
        <title>The Global Catalogue of Microorganisms (GCM) 10K type strain sequencing project: providing services to taxonomists for standard genome sequencing and annotation.</title>
        <authorList>
            <consortium name="The Broad Institute Genomics Platform"/>
            <consortium name="The Broad Institute Genome Sequencing Center for Infectious Disease"/>
            <person name="Wu L."/>
            <person name="Ma J."/>
        </authorList>
    </citation>
    <scope>NUCLEOTIDE SEQUENCE [LARGE SCALE GENOMIC DNA]</scope>
    <source>
        <strain evidence="2">JCM 11574</strain>
    </source>
</reference>
<sequence>MDDEVGAGGDRGAADRALQFLAPRLFPFLPVAQPLHGDPVGDRGDPGAQRALLGVVGLGVLPDVAEDLAGDGVGGPLVAEDAVGEAVHERGEPVVQLAEGGRLTAGEPLLHLAVPAGRYVLPGHAVSSPHRARRVQLVGPALLECSRHVRQRTPLCVNVRPRERRR</sequence>
<name>A0ABP6NBB7_9ACTN</name>
<dbReference type="Proteomes" id="UP001500893">
    <property type="component" value="Unassembled WGS sequence"/>
</dbReference>
<protein>
    <submittedName>
        <fullName evidence="1">Uncharacterized protein</fullName>
    </submittedName>
</protein>